<protein>
    <submittedName>
        <fullName evidence="3">Pleckstrin homology and RhoGEF domain containing G1</fullName>
    </submittedName>
</protein>
<dbReference type="SUPFAM" id="SSF48065">
    <property type="entry name" value="DBL homology domain (DH-domain)"/>
    <property type="match status" value="1"/>
</dbReference>
<dbReference type="GO" id="GO:0005085">
    <property type="term" value="F:guanyl-nucleotide exchange factor activity"/>
    <property type="evidence" value="ECO:0007669"/>
    <property type="project" value="InterPro"/>
</dbReference>
<evidence type="ECO:0000256" key="1">
    <source>
        <dbReference type="SAM" id="MobiDB-lite"/>
    </source>
</evidence>
<dbReference type="PROSITE" id="PS50010">
    <property type="entry name" value="DH_2"/>
    <property type="match status" value="1"/>
</dbReference>
<reference evidence="3" key="2">
    <citation type="submission" date="2025-08" db="UniProtKB">
        <authorList>
            <consortium name="Ensembl"/>
        </authorList>
    </citation>
    <scope>IDENTIFICATION</scope>
</reference>
<organism evidence="3 4">
    <name type="scientific">Chrysemys picta bellii</name>
    <name type="common">Western painted turtle</name>
    <name type="synonym">Emys bellii</name>
    <dbReference type="NCBI Taxonomy" id="8478"/>
    <lineage>
        <taxon>Eukaryota</taxon>
        <taxon>Metazoa</taxon>
        <taxon>Chordata</taxon>
        <taxon>Craniata</taxon>
        <taxon>Vertebrata</taxon>
        <taxon>Euteleostomi</taxon>
        <taxon>Archelosauria</taxon>
        <taxon>Testudinata</taxon>
        <taxon>Testudines</taxon>
        <taxon>Cryptodira</taxon>
        <taxon>Durocryptodira</taxon>
        <taxon>Testudinoidea</taxon>
        <taxon>Emydidae</taxon>
        <taxon>Chrysemys</taxon>
    </lineage>
</organism>
<feature type="compositionally biased region" description="Basic and acidic residues" evidence="1">
    <location>
        <begin position="80"/>
        <end position="96"/>
    </location>
</feature>
<dbReference type="Gene3D" id="1.20.900.10">
    <property type="entry name" value="Dbl homology (DH) domain"/>
    <property type="match status" value="1"/>
</dbReference>
<sequence>MELSDSDRPVSFSSTSSSASSRDSHSSFGSRMTLVSNSHLGLFNQDKEAGAIKLELIPARRFCSNELQRCNPTEQQNTKESLEKRPNMPRKAESKGTNKNCAMSLVTEPTSPKLLYVDRVVQEILETERTYVQDLKSIVKDYLDCITDQSKLSLGTEEQSALFGNIQDIYHFNSELLQDLENCENDPVAIAECFVSKVSDKIFLQESSEEYLATVCKIKMKLLTSEYLNLISGDDLNKIILSEQNRGEESLFCPLGFLFLNTVGDCIIGQRLGNGQMGKQPRKLLEGEILASKIPGSPNFIQTIADNYKQKQN</sequence>
<feature type="compositionally biased region" description="Low complexity" evidence="1">
    <location>
        <begin position="9"/>
        <end position="29"/>
    </location>
</feature>
<gene>
    <name evidence="3" type="primary">PLEKHG1</name>
</gene>
<evidence type="ECO:0000259" key="2">
    <source>
        <dbReference type="PROSITE" id="PS50010"/>
    </source>
</evidence>
<reference evidence="3" key="3">
    <citation type="submission" date="2025-09" db="UniProtKB">
        <authorList>
            <consortium name="Ensembl"/>
        </authorList>
    </citation>
    <scope>IDENTIFICATION</scope>
</reference>
<dbReference type="PANTHER" id="PTHR45924:SF1">
    <property type="entry name" value="PLECKSTRIN HOMOLOGY DOMAIN-CONTAINING FAMILY G MEMBER 1"/>
    <property type="match status" value="1"/>
</dbReference>
<dbReference type="AlphaFoldDB" id="A0A8C3HU64"/>
<dbReference type="GO" id="GO:0031267">
    <property type="term" value="F:small GTPase binding"/>
    <property type="evidence" value="ECO:0007669"/>
    <property type="project" value="TreeGrafter"/>
</dbReference>
<dbReference type="InterPro" id="IPR000219">
    <property type="entry name" value="DH_dom"/>
</dbReference>
<dbReference type="Ensembl" id="ENSCPBT00000027317.1">
    <property type="protein sequence ID" value="ENSCPBP00000023186.1"/>
    <property type="gene ID" value="ENSCPBG00000016555.1"/>
</dbReference>
<dbReference type="PANTHER" id="PTHR45924">
    <property type="entry name" value="FI17866P1"/>
    <property type="match status" value="1"/>
</dbReference>
<name>A0A8C3HU64_CHRPI</name>
<proteinExistence type="predicted"/>
<feature type="region of interest" description="Disordered" evidence="1">
    <location>
        <begin position="1"/>
        <end position="29"/>
    </location>
</feature>
<keyword evidence="4" id="KW-1185">Reference proteome</keyword>
<accession>A0A8C3HU64</accession>
<dbReference type="InterPro" id="IPR035899">
    <property type="entry name" value="DBL_dom_sf"/>
</dbReference>
<feature type="domain" description="DH" evidence="2">
    <location>
        <begin position="116"/>
        <end position="203"/>
    </location>
</feature>
<dbReference type="Proteomes" id="UP000694380">
    <property type="component" value="Chromosome 3"/>
</dbReference>
<evidence type="ECO:0000313" key="3">
    <source>
        <dbReference type="Ensembl" id="ENSCPBP00000023186.1"/>
    </source>
</evidence>
<dbReference type="Pfam" id="PF00621">
    <property type="entry name" value="RhoGEF"/>
    <property type="match status" value="1"/>
</dbReference>
<evidence type="ECO:0000313" key="4">
    <source>
        <dbReference type="Proteomes" id="UP000694380"/>
    </source>
</evidence>
<reference evidence="3" key="1">
    <citation type="journal article" date="2015" name="Genome Biol. Evol.">
        <title>Physical Mapping and Refinement of the Painted Turtle Genome (Chrysemys picta) Inform Amniote Genome Evolution and Challenge Turtle-Bird Chromosomal Conservation.</title>
        <authorList>
            <person name="Badenhorst D."/>
            <person name="Hillier L.W."/>
            <person name="Literman R."/>
            <person name="Montiel E.E."/>
            <person name="Radhakrishnan S."/>
            <person name="Shen Y."/>
            <person name="Minx P."/>
            <person name="Janes D.E."/>
            <person name="Warren W.C."/>
            <person name="Edwards S.V."/>
            <person name="Valenzuela N."/>
        </authorList>
    </citation>
    <scope>NUCLEOTIDE SEQUENCE [LARGE SCALE GENOMIC DNA]</scope>
</reference>
<feature type="compositionally biased region" description="Polar residues" evidence="1">
    <location>
        <begin position="68"/>
        <end position="79"/>
    </location>
</feature>
<dbReference type="GeneTree" id="ENSGT00940000157723"/>
<feature type="region of interest" description="Disordered" evidence="1">
    <location>
        <begin position="68"/>
        <end position="99"/>
    </location>
</feature>